<accession>A0A166NZV2</accession>
<proteinExistence type="predicted"/>
<feature type="region of interest" description="Disordered" evidence="1">
    <location>
        <begin position="229"/>
        <end position="256"/>
    </location>
</feature>
<sequence length="318" mass="35041">MKGFFEGATNVRMDGAAITYIQGDHIQVFPDEQIEPHQGTLPVPSVPSLSSRNHRISTWVQNLPEFTAVPVQSRYYYVAFSIDKYASLRTLEGDSRFSKSAAMRKLINGAPEQKFFGYLYQIGGKEEGSTSNHYQIFCLRKQHGPLPNMCVPVVQDGLHRERTVEPSSRLPSSWGHCCHSSMDILPVTIDASCLENADAIPAACPFLSEMEVKRHSKSIVHDLKESGRLAREAKRRSSGGDSSSRIDAGLSVRPPGTKLQKQSWALLTVKISFELDDKSASDIGSLGLDPSKLIQLQSDLVAEVINLGVHDFKGLVVS</sequence>
<evidence type="ECO:0000256" key="1">
    <source>
        <dbReference type="SAM" id="MobiDB-lite"/>
    </source>
</evidence>
<dbReference type="AlphaFoldDB" id="A0A166NZV2"/>
<dbReference type="Proteomes" id="UP000076532">
    <property type="component" value="Unassembled WGS sequence"/>
</dbReference>
<evidence type="ECO:0000313" key="3">
    <source>
        <dbReference type="Proteomes" id="UP000076532"/>
    </source>
</evidence>
<gene>
    <name evidence="2" type="ORF">FIBSPDRAFT_1041387</name>
</gene>
<protein>
    <submittedName>
        <fullName evidence="2">Uncharacterized protein</fullName>
    </submittedName>
</protein>
<name>A0A166NZV2_9AGAM</name>
<evidence type="ECO:0000313" key="2">
    <source>
        <dbReference type="EMBL" id="KZP25552.1"/>
    </source>
</evidence>
<keyword evidence="3" id="KW-1185">Reference proteome</keyword>
<reference evidence="2 3" key="1">
    <citation type="journal article" date="2016" name="Mol. Biol. Evol.">
        <title>Comparative Genomics of Early-Diverging Mushroom-Forming Fungi Provides Insights into the Origins of Lignocellulose Decay Capabilities.</title>
        <authorList>
            <person name="Nagy L.G."/>
            <person name="Riley R."/>
            <person name="Tritt A."/>
            <person name="Adam C."/>
            <person name="Daum C."/>
            <person name="Floudas D."/>
            <person name="Sun H."/>
            <person name="Yadav J.S."/>
            <person name="Pangilinan J."/>
            <person name="Larsson K.H."/>
            <person name="Matsuura K."/>
            <person name="Barry K."/>
            <person name="Labutti K."/>
            <person name="Kuo R."/>
            <person name="Ohm R.A."/>
            <person name="Bhattacharya S.S."/>
            <person name="Shirouzu T."/>
            <person name="Yoshinaga Y."/>
            <person name="Martin F.M."/>
            <person name="Grigoriev I.V."/>
            <person name="Hibbett D.S."/>
        </authorList>
    </citation>
    <scope>NUCLEOTIDE SEQUENCE [LARGE SCALE GENOMIC DNA]</scope>
    <source>
        <strain evidence="2 3">CBS 109695</strain>
    </source>
</reference>
<dbReference type="EMBL" id="KV417520">
    <property type="protein sequence ID" value="KZP25552.1"/>
    <property type="molecule type" value="Genomic_DNA"/>
</dbReference>
<organism evidence="2 3">
    <name type="scientific">Athelia psychrophila</name>
    <dbReference type="NCBI Taxonomy" id="1759441"/>
    <lineage>
        <taxon>Eukaryota</taxon>
        <taxon>Fungi</taxon>
        <taxon>Dikarya</taxon>
        <taxon>Basidiomycota</taxon>
        <taxon>Agaricomycotina</taxon>
        <taxon>Agaricomycetes</taxon>
        <taxon>Agaricomycetidae</taxon>
        <taxon>Atheliales</taxon>
        <taxon>Atheliaceae</taxon>
        <taxon>Athelia</taxon>
    </lineage>
</organism>